<reference evidence="2" key="1">
    <citation type="journal article" date="2019" name="Int. J. Syst. Evol. Microbiol.">
        <title>The Global Catalogue of Microorganisms (GCM) 10K type strain sequencing project: providing services to taxonomists for standard genome sequencing and annotation.</title>
        <authorList>
            <consortium name="The Broad Institute Genomics Platform"/>
            <consortium name="The Broad Institute Genome Sequencing Center for Infectious Disease"/>
            <person name="Wu L."/>
            <person name="Ma J."/>
        </authorList>
    </citation>
    <scope>NUCLEOTIDE SEQUENCE [LARGE SCALE GENOMIC DNA]</scope>
    <source>
        <strain evidence="2">KCTC 15012</strain>
    </source>
</reference>
<name>A0ABW5CE41_9PROT</name>
<organism evidence="1 2">
    <name type="scientific">Phaeospirillum tilakii</name>
    <dbReference type="NCBI Taxonomy" id="741673"/>
    <lineage>
        <taxon>Bacteria</taxon>
        <taxon>Pseudomonadati</taxon>
        <taxon>Pseudomonadota</taxon>
        <taxon>Alphaproteobacteria</taxon>
        <taxon>Rhodospirillales</taxon>
        <taxon>Rhodospirillaceae</taxon>
        <taxon>Phaeospirillum</taxon>
    </lineage>
</organism>
<sequence>MSQQLVSLDALATRINEQQARIEQAWGMTLELAKQAGEMLIEAKRLVGHGNWLP</sequence>
<proteinExistence type="predicted"/>
<dbReference type="Proteomes" id="UP001597296">
    <property type="component" value="Unassembled WGS sequence"/>
</dbReference>
<keyword evidence="2" id="KW-1185">Reference proteome</keyword>
<gene>
    <name evidence="1" type="ORF">ACFSNB_17090</name>
</gene>
<comment type="caution">
    <text evidence="1">The sequence shown here is derived from an EMBL/GenBank/DDBJ whole genome shotgun (WGS) entry which is preliminary data.</text>
</comment>
<dbReference type="RefSeq" id="WP_377318779.1">
    <property type="nucleotide sequence ID" value="NZ_JBHUIY010000051.1"/>
</dbReference>
<evidence type="ECO:0000313" key="1">
    <source>
        <dbReference type="EMBL" id="MFD2235520.1"/>
    </source>
</evidence>
<dbReference type="EMBL" id="JBHUIY010000051">
    <property type="protein sequence ID" value="MFD2235520.1"/>
    <property type="molecule type" value="Genomic_DNA"/>
</dbReference>
<evidence type="ECO:0000313" key="2">
    <source>
        <dbReference type="Proteomes" id="UP001597296"/>
    </source>
</evidence>
<accession>A0ABW5CE41</accession>
<protein>
    <submittedName>
        <fullName evidence="1">Uncharacterized protein</fullName>
    </submittedName>
</protein>